<dbReference type="Proteomes" id="UP000053239">
    <property type="component" value="Unassembled WGS sequence"/>
</dbReference>
<dbReference type="InterPro" id="IPR012919">
    <property type="entry name" value="SUN_dom"/>
</dbReference>
<gene>
    <name evidence="9" type="ORF">PVNG_03301</name>
</gene>
<feature type="region of interest" description="Disordered" evidence="5">
    <location>
        <begin position="889"/>
        <end position="953"/>
    </location>
</feature>
<feature type="region of interest" description="Disordered" evidence="5">
    <location>
        <begin position="257"/>
        <end position="314"/>
    </location>
</feature>
<evidence type="ECO:0000256" key="3">
    <source>
        <dbReference type="ARBA" id="ARBA00022989"/>
    </source>
</evidence>
<feature type="compositionally biased region" description="Polar residues" evidence="5">
    <location>
        <begin position="575"/>
        <end position="593"/>
    </location>
</feature>
<feature type="compositionally biased region" description="Basic and acidic residues" evidence="5">
    <location>
        <begin position="398"/>
        <end position="426"/>
    </location>
</feature>
<evidence type="ECO:0000256" key="5">
    <source>
        <dbReference type="SAM" id="MobiDB-lite"/>
    </source>
</evidence>
<dbReference type="PANTHER" id="PTHR12953:SF0">
    <property type="entry name" value="SUN DOMAIN-CONTAINING OSSIFICATION FACTOR"/>
    <property type="match status" value="1"/>
</dbReference>
<protein>
    <recommendedName>
        <fullName evidence="8">SUN domain-containing protein</fullName>
    </recommendedName>
</protein>
<evidence type="ECO:0000256" key="6">
    <source>
        <dbReference type="SAM" id="Phobius"/>
    </source>
</evidence>
<feature type="compositionally biased region" description="Pro residues" evidence="5">
    <location>
        <begin position="304"/>
        <end position="314"/>
    </location>
</feature>
<organism evidence="9 10">
    <name type="scientific">Plasmodium vivax North Korean</name>
    <dbReference type="NCBI Taxonomy" id="1035514"/>
    <lineage>
        <taxon>Eukaryota</taxon>
        <taxon>Sar</taxon>
        <taxon>Alveolata</taxon>
        <taxon>Apicomplexa</taxon>
        <taxon>Aconoidasida</taxon>
        <taxon>Haemosporida</taxon>
        <taxon>Plasmodiidae</taxon>
        <taxon>Plasmodium</taxon>
        <taxon>Plasmodium (Plasmodium)</taxon>
    </lineage>
</organism>
<dbReference type="GO" id="GO:0034975">
    <property type="term" value="P:protein folding in endoplasmic reticulum"/>
    <property type="evidence" value="ECO:0007669"/>
    <property type="project" value="TreeGrafter"/>
</dbReference>
<dbReference type="InterPro" id="IPR045120">
    <property type="entry name" value="Suco/Slp1-like"/>
</dbReference>
<feature type="compositionally biased region" description="Polar residues" evidence="5">
    <location>
        <begin position="290"/>
        <end position="301"/>
    </location>
</feature>
<feature type="domain" description="SUN" evidence="8">
    <location>
        <begin position="37"/>
        <end position="206"/>
    </location>
</feature>
<name>A0A0J9WAH1_PLAVI</name>
<dbReference type="EMBL" id="KQ235515">
    <property type="protein sequence ID" value="KMZ97718.1"/>
    <property type="molecule type" value="Genomic_DNA"/>
</dbReference>
<keyword evidence="7" id="KW-0732">Signal</keyword>
<evidence type="ECO:0000256" key="4">
    <source>
        <dbReference type="ARBA" id="ARBA00023136"/>
    </source>
</evidence>
<feature type="compositionally biased region" description="Basic and acidic residues" evidence="5">
    <location>
        <begin position="1140"/>
        <end position="1149"/>
    </location>
</feature>
<feature type="region of interest" description="Disordered" evidence="5">
    <location>
        <begin position="1481"/>
        <end position="1505"/>
    </location>
</feature>
<dbReference type="OrthoDB" id="266334at2759"/>
<dbReference type="GO" id="GO:0016020">
    <property type="term" value="C:membrane"/>
    <property type="evidence" value="ECO:0007669"/>
    <property type="project" value="InterPro"/>
</dbReference>
<sequence length="1706" mass="197827">MIWWFLISINFLFFLIKSFFTPKDTTYMNDINNNQDSSSTEKYILGENYNLTSLKLKIDFGSLDTGTKIIEYSKGIINIRSIQQYDYDSYMLTPCNSDIWWIYSFSDIIHIEKIGLVSLEHYASNFKVIEILGSDVYPTKKWKKLGKIATNFTKSFELFNIYDYCKNYDEDNCWVKYMKFVVLSHHNLEKNYYCTLTHLQIFASSGVDMLSDKIYSDDNITQIEKDFHDNYKHGKNENIRDHEVIENLEVLLEDKERIQGGGTAPGLGDGRNGHRHIDKKQNGEALHSPEMQTSENITTEQPPMGAPPHSATPPTVPNFTPFEGSFLDPETIEEELIDTDLIDSKLMDTELIKKELMDTELIEKELMNAELVERDSKGGHINEPSLDHLTEQIGNAFDDKRDHERNTSKEDEVNTSQQKEEEKDRASLSPSLATKQNLLSKKKSHQGVSPHSLVILNKAMKKKYALLQNFNKLRISKLLKNYPFVNYKNVVNKYMPYVAYLMRHKDQLSYDHHMEDAIQVDHFFNPVDDALLGGSPPGEHVPTHRRFLSPFRVHMRRVFPKLHSCGDIQRRVPQHSGTTPRTSVKRTTSSNPSGAPPRKPPKLHCYNYGAIKNVQNSILQNRRMYPLLTIWKPRLLCSHDITCLKKHAGDINKLLTFRRNLIKSTIRKYLVFISGKRLPPPRRRRHKFLKKKKRKTRKKRGIFRNVFLSKRFNKVGHIKKLHVFYSPIFRFPTCDASRYFPHEEEEKKDPLMTYILEKMQQQSRIKDPQILTPLKEQSQDGLIMVYLFSELRKGRETHNLESLKWCFDFMTKWKNTFDSVLLMYFVRCAPLASLRNRGRCVDLMKNGLLLKKRDKSTLEKELHGLFFAHSDRSRTCKRQDRLERTDLSYYAYREEGSEEDTEEGAEEDAVEGAEEDAEEDADTGEYYPDGEPFPVEPPHLRDPPINHQVSVEPPPTINTLTLYLHMLRGKNVHSRYHTMALMRSPRDVKLLPKLMADICSSLSSRRIGEDPAKSESYVREVVSDHVANWAEIFTAKFTPNCSPNCRPNHPFSEKLPTAKSKLVYTIAARMEKATLVDLPHSVRNRGGLLRPPQEVPSVQEKEEVHLQYRKKAQCEAITALFVDLIISRISTWRITLEREKKDVSKKEQSAKAGGGTDHLEEQSKRAYNEKPIQRSQHGHLEEAKMCLTLGEMENMIYSDRYLKQYVEEAGIHKEMQKKDKTKNIINVKYREKNNDKSIKILNEIKETEESNSKLVNEVYDIISEYDDNNESKIYSVKLKSGKQIPLIINKPENKMKEKAINSEAKKKNMKENKLQYLDEFDHVLNDHIQYDHYEQNCIREEKIEEKAKNTRGHALLTLVDKVKTIENKNNYVISKLKDVIKITNNKTKIIYHMLSNFKILQNTISLLLKYIMINEKNMKKLHKNRNKSESFFKILKDICILQINEKKKPFDSLQYICKYLQDLLYDEIEKIYLFEKPTRGGAAGVGPSTSGGRRTTAANGGSTSASMGGKFPLCGEEEENMLLHNKNSFHDKNPNFIFKEKKKSIFNFLYYENHCHNDIFKTPLIYYNSSVDSLQTFYFKIYNFFRNLPFFHHLVYKFRHYKRVLISYLSGGAAGDAAAQFGSAQFGGAPPTGAQFGGSQFGSSHFGASHFGGAYGDPQNRGNLYAFLLGLLLILFLVNNFFCFLLYKHLSNKLNRFVQGCTCHRK</sequence>
<evidence type="ECO:0000256" key="2">
    <source>
        <dbReference type="ARBA" id="ARBA00022692"/>
    </source>
</evidence>
<feature type="signal peptide" evidence="7">
    <location>
        <begin position="1"/>
        <end position="18"/>
    </location>
</feature>
<dbReference type="GO" id="GO:0005737">
    <property type="term" value="C:cytoplasm"/>
    <property type="evidence" value="ECO:0007669"/>
    <property type="project" value="TreeGrafter"/>
</dbReference>
<evidence type="ECO:0000259" key="8">
    <source>
        <dbReference type="PROSITE" id="PS51469"/>
    </source>
</evidence>
<feature type="region of interest" description="Disordered" evidence="5">
    <location>
        <begin position="398"/>
        <end position="431"/>
    </location>
</feature>
<evidence type="ECO:0000256" key="1">
    <source>
        <dbReference type="ARBA" id="ARBA00004308"/>
    </source>
</evidence>
<evidence type="ECO:0000313" key="10">
    <source>
        <dbReference type="Proteomes" id="UP000053239"/>
    </source>
</evidence>
<keyword evidence="2 6" id="KW-0812">Transmembrane</keyword>
<dbReference type="GO" id="GO:0012505">
    <property type="term" value="C:endomembrane system"/>
    <property type="evidence" value="ECO:0007669"/>
    <property type="project" value="UniProtKB-SubCell"/>
</dbReference>
<feature type="compositionally biased region" description="Acidic residues" evidence="5">
    <location>
        <begin position="896"/>
        <end position="923"/>
    </location>
</feature>
<feature type="region of interest" description="Disordered" evidence="5">
    <location>
        <begin position="569"/>
        <end position="602"/>
    </location>
</feature>
<feature type="region of interest" description="Disordered" evidence="5">
    <location>
        <begin position="1140"/>
        <end position="1162"/>
    </location>
</feature>
<evidence type="ECO:0000313" key="9">
    <source>
        <dbReference type="EMBL" id="KMZ97718.1"/>
    </source>
</evidence>
<feature type="chain" id="PRO_5005325258" description="SUN domain-containing protein" evidence="7">
    <location>
        <begin position="19"/>
        <end position="1706"/>
    </location>
</feature>
<reference evidence="9 10" key="1">
    <citation type="submission" date="2011-09" db="EMBL/GenBank/DDBJ databases">
        <title>The Genome Sequence of Plasmodium vivax North Korean.</title>
        <authorList>
            <consortium name="The Broad Institute Genome Sequencing Platform"/>
            <consortium name="The Broad Institute Genome Sequencing Center for Infectious Disease"/>
            <person name="Neafsey D."/>
            <person name="Carlton J."/>
            <person name="Barnwell J."/>
            <person name="Collins W."/>
            <person name="Escalante A."/>
            <person name="Mullikin J."/>
            <person name="Saul A."/>
            <person name="Guigo R."/>
            <person name="Camara F."/>
            <person name="Young S.K."/>
            <person name="Zeng Q."/>
            <person name="Gargeya S."/>
            <person name="Fitzgerald M."/>
            <person name="Haas B."/>
            <person name="Abouelleil A."/>
            <person name="Alvarado L."/>
            <person name="Arachchi H.M."/>
            <person name="Berlin A."/>
            <person name="Brown A."/>
            <person name="Chapman S.B."/>
            <person name="Chen Z."/>
            <person name="Dunbar C."/>
            <person name="Freedman E."/>
            <person name="Gearin G."/>
            <person name="Gellesch M."/>
            <person name="Goldberg J."/>
            <person name="Griggs A."/>
            <person name="Gujja S."/>
            <person name="Heiman D."/>
            <person name="Howarth C."/>
            <person name="Larson L."/>
            <person name="Lui A."/>
            <person name="MacDonald P.J.P."/>
            <person name="Montmayeur A."/>
            <person name="Murphy C."/>
            <person name="Neiman D."/>
            <person name="Pearson M."/>
            <person name="Priest M."/>
            <person name="Roberts A."/>
            <person name="Saif S."/>
            <person name="Shea T."/>
            <person name="Shenoy N."/>
            <person name="Sisk P."/>
            <person name="Stolte C."/>
            <person name="Sykes S."/>
            <person name="Wortman J."/>
            <person name="Nusbaum C."/>
            <person name="Birren B."/>
        </authorList>
    </citation>
    <scope>NUCLEOTIDE SEQUENCE [LARGE SCALE GENOMIC DNA]</scope>
    <source>
        <strain evidence="9 10">North Korean</strain>
    </source>
</reference>
<feature type="compositionally biased region" description="Polar residues" evidence="5">
    <location>
        <begin position="1487"/>
        <end position="1505"/>
    </location>
</feature>
<proteinExistence type="predicted"/>
<feature type="transmembrane region" description="Helical" evidence="6">
    <location>
        <begin position="1664"/>
        <end position="1687"/>
    </location>
</feature>
<accession>A0A0J9WAH1</accession>
<dbReference type="PANTHER" id="PTHR12953">
    <property type="entry name" value="MEMBRANE PROTEIN CH1 RELATED"/>
    <property type="match status" value="1"/>
</dbReference>
<keyword evidence="4 6" id="KW-0472">Membrane</keyword>
<feature type="compositionally biased region" description="Gly residues" evidence="5">
    <location>
        <begin position="259"/>
        <end position="270"/>
    </location>
</feature>
<dbReference type="PROSITE" id="PS51469">
    <property type="entry name" value="SUN"/>
    <property type="match status" value="1"/>
</dbReference>
<evidence type="ECO:0000256" key="7">
    <source>
        <dbReference type="SAM" id="SignalP"/>
    </source>
</evidence>
<keyword evidence="3 6" id="KW-1133">Transmembrane helix</keyword>
<dbReference type="Pfam" id="PF07738">
    <property type="entry name" value="Sad1_UNC"/>
    <property type="match status" value="1"/>
</dbReference>
<comment type="subcellular location">
    <subcellularLocation>
        <location evidence="1">Endomembrane system</location>
    </subcellularLocation>
</comment>